<evidence type="ECO:0000256" key="1">
    <source>
        <dbReference type="SAM" id="MobiDB-lite"/>
    </source>
</evidence>
<dbReference type="PANTHER" id="PTHR30383">
    <property type="entry name" value="THIOESTERASE 1/PROTEASE 1/LYSOPHOSPHOLIPASE L1"/>
    <property type="match status" value="1"/>
</dbReference>
<dbReference type="GO" id="GO:0004622">
    <property type="term" value="F:phosphatidylcholine lysophospholipase activity"/>
    <property type="evidence" value="ECO:0007669"/>
    <property type="project" value="TreeGrafter"/>
</dbReference>
<accession>A0A7R7XZB8</accession>
<dbReference type="GeneID" id="64980468"/>
<feature type="compositionally biased region" description="Basic and acidic residues" evidence="1">
    <location>
        <begin position="283"/>
        <end position="294"/>
    </location>
</feature>
<feature type="signal peptide" evidence="2">
    <location>
        <begin position="1"/>
        <end position="33"/>
    </location>
</feature>
<organism evidence="3 4">
    <name type="scientific">Aspergillus puulaauensis</name>
    <dbReference type="NCBI Taxonomy" id="1220207"/>
    <lineage>
        <taxon>Eukaryota</taxon>
        <taxon>Fungi</taxon>
        <taxon>Dikarya</taxon>
        <taxon>Ascomycota</taxon>
        <taxon>Pezizomycotina</taxon>
        <taxon>Eurotiomycetes</taxon>
        <taxon>Eurotiomycetidae</taxon>
        <taxon>Eurotiales</taxon>
        <taxon>Aspergillaceae</taxon>
        <taxon>Aspergillus</taxon>
    </lineage>
</organism>
<feature type="region of interest" description="Disordered" evidence="1">
    <location>
        <begin position="268"/>
        <end position="308"/>
    </location>
</feature>
<feature type="compositionally biased region" description="Gly residues" evidence="1">
    <location>
        <begin position="271"/>
        <end position="282"/>
    </location>
</feature>
<dbReference type="KEGG" id="apuu:APUU_80774S"/>
<dbReference type="RefSeq" id="XP_041562657.1">
    <property type="nucleotide sequence ID" value="XM_041697092.1"/>
</dbReference>
<dbReference type="InterPro" id="IPR051532">
    <property type="entry name" value="Ester_Hydrolysis_Enzymes"/>
</dbReference>
<dbReference type="InterPro" id="IPR001087">
    <property type="entry name" value="GDSL"/>
</dbReference>
<protein>
    <recommendedName>
        <fullName evidence="5">SGNH hydrolase-type esterase domain-containing protein</fullName>
    </recommendedName>
</protein>
<reference evidence="3" key="2">
    <citation type="submission" date="2021-02" db="EMBL/GenBank/DDBJ databases">
        <title>Aspergillus puulaauensis MK2 genome sequence.</title>
        <authorList>
            <person name="Futagami T."/>
            <person name="Mori K."/>
            <person name="Kadooka C."/>
            <person name="Tanaka T."/>
        </authorList>
    </citation>
    <scope>NUCLEOTIDE SEQUENCE</scope>
    <source>
        <strain evidence="3">MK2</strain>
    </source>
</reference>
<dbReference type="SUPFAM" id="SSF52266">
    <property type="entry name" value="SGNH hydrolase"/>
    <property type="match status" value="1"/>
</dbReference>
<reference evidence="3" key="1">
    <citation type="submission" date="2021-01" db="EMBL/GenBank/DDBJ databases">
        <authorList>
            <consortium name="Aspergillus puulaauensis MK2 genome sequencing consortium"/>
            <person name="Kazuki M."/>
            <person name="Futagami T."/>
        </authorList>
    </citation>
    <scope>NUCLEOTIDE SEQUENCE</scope>
    <source>
        <strain evidence="3">MK2</strain>
    </source>
</reference>
<name>A0A7R7XZB8_9EURO</name>
<dbReference type="InterPro" id="IPR036514">
    <property type="entry name" value="SGNH_hydro_sf"/>
</dbReference>
<dbReference type="EMBL" id="AP024450">
    <property type="protein sequence ID" value="BCS30471.1"/>
    <property type="molecule type" value="Genomic_DNA"/>
</dbReference>
<evidence type="ECO:0008006" key="5">
    <source>
        <dbReference type="Google" id="ProtNLM"/>
    </source>
</evidence>
<dbReference type="CDD" id="cd01833">
    <property type="entry name" value="XynB_like"/>
    <property type="match status" value="1"/>
</dbReference>
<evidence type="ECO:0000313" key="3">
    <source>
        <dbReference type="EMBL" id="BCS30471.1"/>
    </source>
</evidence>
<dbReference type="PANTHER" id="PTHR30383:SF31">
    <property type="entry name" value="SGNH HYDROLASE-TYPE ESTERASE DOMAIN-CONTAINING PROTEIN-RELATED"/>
    <property type="match status" value="1"/>
</dbReference>
<dbReference type="Pfam" id="PF00657">
    <property type="entry name" value="Lipase_GDSL"/>
    <property type="match status" value="1"/>
</dbReference>
<evidence type="ECO:0000313" key="4">
    <source>
        <dbReference type="Proteomes" id="UP000654913"/>
    </source>
</evidence>
<dbReference type="Proteomes" id="UP000654913">
    <property type="component" value="Chromosome 8"/>
</dbReference>
<feature type="chain" id="PRO_5030641921" description="SGNH hydrolase-type esterase domain-containing protein" evidence="2">
    <location>
        <begin position="34"/>
        <end position="330"/>
    </location>
</feature>
<evidence type="ECO:0000256" key="2">
    <source>
        <dbReference type="SAM" id="SignalP"/>
    </source>
</evidence>
<sequence>MRIRRFSPVPSPSPPPPTFLALLFLTFLTTVLCSPHSSSTTSLSRTQNAPRASKPFLLRILPLGASITVGYQSSDGNGYRKFLREQLRFAGWEVDMVGSLANGTMKDNQNEGHFGKTIEQVANAAVDSAPLQPNVILINVGTNDGIQNVRITGAGERIDRLIDDLLARIPNTTIILSTLIPNTHVQRVVERLSKEYRSVAARRRAQGDRVILAEMSYFITSSQLVDGTHPSDEGYKEMASVWWDAIETAEEEGMLARPNKVPGQAVAAVQGGNGTSEGGNEGRGLDDGPVEDPKLPYYVAPPQPGETSSSRTLRVGYFGYLWLLLGLLWI</sequence>
<dbReference type="Gene3D" id="3.40.50.1110">
    <property type="entry name" value="SGNH hydrolase"/>
    <property type="match status" value="1"/>
</dbReference>
<proteinExistence type="predicted"/>
<keyword evidence="4" id="KW-1185">Reference proteome</keyword>
<dbReference type="AlphaFoldDB" id="A0A7R7XZB8"/>
<dbReference type="OrthoDB" id="6123at2759"/>
<keyword evidence="2" id="KW-0732">Signal</keyword>
<gene>
    <name evidence="3" type="ORF">APUU_80774S</name>
</gene>